<gene>
    <name evidence="4" type="ORF">AWJ20_1730</name>
</gene>
<keyword evidence="5" id="KW-1185">Reference proteome</keyword>
<dbReference type="GO" id="GO:0016491">
    <property type="term" value="F:oxidoreductase activity"/>
    <property type="evidence" value="ECO:0007669"/>
    <property type="project" value="UniProtKB-KW"/>
</dbReference>
<dbReference type="PANTHER" id="PTHR47706:SF9">
    <property type="entry name" value="NMRA-LIKE DOMAIN-CONTAINING PROTEIN-RELATED"/>
    <property type="match status" value="1"/>
</dbReference>
<dbReference type="AlphaFoldDB" id="A0A167DYC1"/>
<proteinExistence type="predicted"/>
<dbReference type="Gene3D" id="3.40.50.720">
    <property type="entry name" value="NAD(P)-binding Rossmann-like Domain"/>
    <property type="match status" value="1"/>
</dbReference>
<dbReference type="OrthoDB" id="9974981at2759"/>
<evidence type="ECO:0000256" key="1">
    <source>
        <dbReference type="ARBA" id="ARBA00022857"/>
    </source>
</evidence>
<dbReference type="InterPro" id="IPR008030">
    <property type="entry name" value="NmrA-like"/>
</dbReference>
<dbReference type="Gene3D" id="3.90.25.10">
    <property type="entry name" value="UDP-galactose 4-epimerase, domain 1"/>
    <property type="match status" value="1"/>
</dbReference>
<name>A0A167DYC1_9ASCO</name>
<protein>
    <recommendedName>
        <fullName evidence="3">NmrA-like domain-containing protein</fullName>
    </recommendedName>
</protein>
<evidence type="ECO:0000313" key="5">
    <source>
        <dbReference type="Proteomes" id="UP000189580"/>
    </source>
</evidence>
<sequence length="303" mass="32922">MSKPVVAVVGFNGNLGRPIVNALTSHLFRNNFSLPVRVITRDSSKVKEDEYPASDVKFYEAHDLDTYVKALTGVNAVLDVRAVAALADLSLIEAAKKAGVTLYSPSDYGVDYYKAGEFRTLFKRKLDSAAHAKALGLQVVQFHTGFFLEGALKAVPKLIFVDPTNKTANYPGDGSQEVTFTSLRNIGQAVAGVLSHPFNEIPEQVYIGGDIRSIKETVQTYEQVTEISLQHQSKSVEDFVKVAQDHAAKGTLLAGFQDVLLALAVSTNSANFSDRVSNKLANPGDLFEWDTVSKIAPTLLSQK</sequence>
<evidence type="ECO:0000259" key="3">
    <source>
        <dbReference type="Pfam" id="PF05368"/>
    </source>
</evidence>
<organism evidence="4 5">
    <name type="scientific">Sugiyamaella lignohabitans</name>
    <dbReference type="NCBI Taxonomy" id="796027"/>
    <lineage>
        <taxon>Eukaryota</taxon>
        <taxon>Fungi</taxon>
        <taxon>Dikarya</taxon>
        <taxon>Ascomycota</taxon>
        <taxon>Saccharomycotina</taxon>
        <taxon>Dipodascomycetes</taxon>
        <taxon>Dipodascales</taxon>
        <taxon>Trichomonascaceae</taxon>
        <taxon>Sugiyamaella</taxon>
    </lineage>
</organism>
<dbReference type="PANTHER" id="PTHR47706">
    <property type="entry name" value="NMRA-LIKE FAMILY PROTEIN"/>
    <property type="match status" value="1"/>
</dbReference>
<dbReference type="InterPro" id="IPR051609">
    <property type="entry name" value="NmrA/Isoflavone_reductase-like"/>
</dbReference>
<reference evidence="4 5" key="1">
    <citation type="submission" date="2016-02" db="EMBL/GenBank/DDBJ databases">
        <title>Complete genome sequence and transcriptome regulation of the pentose utilising yeast Sugiyamaella lignohabitans.</title>
        <authorList>
            <person name="Bellasio M."/>
            <person name="Peymann A."/>
            <person name="Valli M."/>
            <person name="Sipitzky M."/>
            <person name="Graf A."/>
            <person name="Sauer M."/>
            <person name="Marx H."/>
            <person name="Mattanovich D."/>
        </authorList>
    </citation>
    <scope>NUCLEOTIDE SEQUENCE [LARGE SCALE GENOMIC DNA]</scope>
    <source>
        <strain evidence="4 5">CBS 10342</strain>
    </source>
</reference>
<evidence type="ECO:0000313" key="4">
    <source>
        <dbReference type="EMBL" id="ANB13439.1"/>
    </source>
</evidence>
<keyword evidence="1" id="KW-0521">NADP</keyword>
<dbReference type="GeneID" id="30033565"/>
<dbReference type="Proteomes" id="UP000189580">
    <property type="component" value="Chromosome a"/>
</dbReference>
<dbReference type="KEGG" id="slb:AWJ20_1730"/>
<feature type="domain" description="NmrA-like" evidence="3">
    <location>
        <begin position="3"/>
        <end position="242"/>
    </location>
</feature>
<dbReference type="Pfam" id="PF05368">
    <property type="entry name" value="NmrA"/>
    <property type="match status" value="1"/>
</dbReference>
<dbReference type="InterPro" id="IPR036291">
    <property type="entry name" value="NAD(P)-bd_dom_sf"/>
</dbReference>
<dbReference type="RefSeq" id="XP_018735916.1">
    <property type="nucleotide sequence ID" value="XM_018878633.1"/>
</dbReference>
<keyword evidence="2" id="KW-0560">Oxidoreductase</keyword>
<evidence type="ECO:0000256" key="2">
    <source>
        <dbReference type="ARBA" id="ARBA00023002"/>
    </source>
</evidence>
<accession>A0A167DYC1</accession>
<dbReference type="SUPFAM" id="SSF51735">
    <property type="entry name" value="NAD(P)-binding Rossmann-fold domains"/>
    <property type="match status" value="1"/>
</dbReference>
<dbReference type="EMBL" id="CP014501">
    <property type="protein sequence ID" value="ANB13439.1"/>
    <property type="molecule type" value="Genomic_DNA"/>
</dbReference>